<feature type="domain" description="DUF6697" evidence="2">
    <location>
        <begin position="603"/>
        <end position="779"/>
    </location>
</feature>
<feature type="region of interest" description="Disordered" evidence="1">
    <location>
        <begin position="1"/>
        <end position="31"/>
    </location>
</feature>
<feature type="compositionally biased region" description="Gly residues" evidence="1">
    <location>
        <begin position="291"/>
        <end position="305"/>
    </location>
</feature>
<accession>A0A3N4LKG0</accession>
<feature type="region of interest" description="Disordered" evidence="1">
    <location>
        <begin position="475"/>
        <end position="523"/>
    </location>
</feature>
<dbReference type="Proteomes" id="UP000267821">
    <property type="component" value="Unassembled WGS sequence"/>
</dbReference>
<feature type="compositionally biased region" description="Low complexity" evidence="1">
    <location>
        <begin position="434"/>
        <end position="448"/>
    </location>
</feature>
<evidence type="ECO:0000256" key="1">
    <source>
        <dbReference type="SAM" id="MobiDB-lite"/>
    </source>
</evidence>
<feature type="compositionally biased region" description="Acidic residues" evidence="1">
    <location>
        <begin position="806"/>
        <end position="818"/>
    </location>
</feature>
<dbReference type="InterPro" id="IPR046520">
    <property type="entry name" value="DUF6697"/>
</dbReference>
<dbReference type="OrthoDB" id="5429721at2759"/>
<gene>
    <name evidence="3" type="ORF">L211DRAFT_849990</name>
</gene>
<sequence>MPLLSIMQASDEGMDENQEADERDEQSGWIDDNSSAFTMAGQYKMIPFVVNRAANRRKEENMTLLTEIWGEHWHKKLGEIGPKQLGVSFICHLTEFAEAERDMDKVVPVLKRMVEERLEKYSHIRWLNYPHLITKDIRQARKQYHKQAEQEGVQQAAQGKSQQVVKSGRLEELLQKMDTYSQQMKEATAALQGAVNLLQGAASNWASMKGLFMDTLKENEKDKLQGEADGEINNENALQTGGEHVLEVDDRHVVGGDRHEPVRERSAAMHRGSSMGTGRVKRGGRVRSRGWGMGRGRGIGRGRGGATMSLALSSRGRPAPATSEKGNASQVRDGTPRPATSGHHSGQSDKQQQETKEVSKPQSVANLIVAFKTPATKTPSANKEVSSGTRPASTTQTPYTLKSNPELTLTNSPPHSSGDYYGPFLISTPPPGDQSLSQPRQPRQPQMARRSKPWSTGRRGGLNRATAGLVASINHNTGDENASSPVSDLTVLESPSPPPPSSPPPSSPPPSSPPHPPSDTGLIVTHTSIPAARDTPEFIRTPSTYPVYPATQYAPGRLPLSIKGPIDVQAEITDYLTSKEALSLLPPQSNHGDIPDVHDQEGFSRITISSILGGCVQSTFPTPNLKKLHKYSVPGYICAKRSLNPSLPDQPCRNAVMHVLYPDKTRLGKELPLFIRHQPNEWFYYGNYSLEAYYYLSLKGWIADLTEESKESWSRHLTEQQWGRNILRRAGLSEAEQRDAIKARVLLEREDDQHPQIRIILLLLKPVIWDKKMYDMLVEQKKRGGISRDRINSLIVPKRRRRVYDDSDEEGVDDEENDGTPAITIKLEDDYPVTADEEGAEFSDLLPGPSSGLGKRKR</sequence>
<evidence type="ECO:0000313" key="4">
    <source>
        <dbReference type="Proteomes" id="UP000267821"/>
    </source>
</evidence>
<dbReference type="AlphaFoldDB" id="A0A3N4LKG0"/>
<dbReference type="STRING" id="1051890.A0A3N4LKG0"/>
<dbReference type="Pfam" id="PF20411">
    <property type="entry name" value="DUF6697"/>
    <property type="match status" value="1"/>
</dbReference>
<feature type="compositionally biased region" description="Basic residues" evidence="1">
    <location>
        <begin position="279"/>
        <end position="288"/>
    </location>
</feature>
<proteinExistence type="predicted"/>
<feature type="compositionally biased region" description="Acidic residues" evidence="1">
    <location>
        <begin position="12"/>
        <end position="24"/>
    </location>
</feature>
<organism evidence="3 4">
    <name type="scientific">Terfezia boudieri ATCC MYA-4762</name>
    <dbReference type="NCBI Taxonomy" id="1051890"/>
    <lineage>
        <taxon>Eukaryota</taxon>
        <taxon>Fungi</taxon>
        <taxon>Dikarya</taxon>
        <taxon>Ascomycota</taxon>
        <taxon>Pezizomycotina</taxon>
        <taxon>Pezizomycetes</taxon>
        <taxon>Pezizales</taxon>
        <taxon>Pezizaceae</taxon>
        <taxon>Terfezia</taxon>
    </lineage>
</organism>
<feature type="region of interest" description="Disordered" evidence="1">
    <location>
        <begin position="259"/>
        <end position="363"/>
    </location>
</feature>
<evidence type="ECO:0000313" key="3">
    <source>
        <dbReference type="EMBL" id="RPB23384.1"/>
    </source>
</evidence>
<reference evidence="3 4" key="1">
    <citation type="journal article" date="2018" name="Nat. Ecol. Evol.">
        <title>Pezizomycetes genomes reveal the molecular basis of ectomycorrhizal truffle lifestyle.</title>
        <authorList>
            <person name="Murat C."/>
            <person name="Payen T."/>
            <person name="Noel B."/>
            <person name="Kuo A."/>
            <person name="Morin E."/>
            <person name="Chen J."/>
            <person name="Kohler A."/>
            <person name="Krizsan K."/>
            <person name="Balestrini R."/>
            <person name="Da Silva C."/>
            <person name="Montanini B."/>
            <person name="Hainaut M."/>
            <person name="Levati E."/>
            <person name="Barry K.W."/>
            <person name="Belfiori B."/>
            <person name="Cichocki N."/>
            <person name="Clum A."/>
            <person name="Dockter R.B."/>
            <person name="Fauchery L."/>
            <person name="Guy J."/>
            <person name="Iotti M."/>
            <person name="Le Tacon F."/>
            <person name="Lindquist E.A."/>
            <person name="Lipzen A."/>
            <person name="Malagnac F."/>
            <person name="Mello A."/>
            <person name="Molinier V."/>
            <person name="Miyauchi S."/>
            <person name="Poulain J."/>
            <person name="Riccioni C."/>
            <person name="Rubini A."/>
            <person name="Sitrit Y."/>
            <person name="Splivallo R."/>
            <person name="Traeger S."/>
            <person name="Wang M."/>
            <person name="Zifcakova L."/>
            <person name="Wipf D."/>
            <person name="Zambonelli A."/>
            <person name="Paolocci F."/>
            <person name="Nowrousian M."/>
            <person name="Ottonello S."/>
            <person name="Baldrian P."/>
            <person name="Spatafora J.W."/>
            <person name="Henrissat B."/>
            <person name="Nagy L.G."/>
            <person name="Aury J.M."/>
            <person name="Wincker P."/>
            <person name="Grigoriev I.V."/>
            <person name="Bonfante P."/>
            <person name="Martin F.M."/>
        </authorList>
    </citation>
    <scope>NUCLEOTIDE SEQUENCE [LARGE SCALE GENOMIC DNA]</scope>
    <source>
        <strain evidence="3 4">ATCC MYA-4762</strain>
    </source>
</reference>
<dbReference type="EMBL" id="ML121547">
    <property type="protein sequence ID" value="RPB23384.1"/>
    <property type="molecule type" value="Genomic_DNA"/>
</dbReference>
<name>A0A3N4LKG0_9PEZI</name>
<feature type="compositionally biased region" description="Polar residues" evidence="1">
    <location>
        <begin position="375"/>
        <end position="415"/>
    </location>
</feature>
<feature type="region of interest" description="Disordered" evidence="1">
    <location>
        <begin position="805"/>
        <end position="858"/>
    </location>
</feature>
<dbReference type="InParanoid" id="A0A3N4LKG0"/>
<keyword evidence="4" id="KW-1185">Reference proteome</keyword>
<protein>
    <recommendedName>
        <fullName evidence="2">DUF6697 domain-containing protein</fullName>
    </recommendedName>
</protein>
<feature type="compositionally biased region" description="Polar residues" evidence="1">
    <location>
        <begin position="475"/>
        <end position="487"/>
    </location>
</feature>
<feature type="region of interest" description="Disordered" evidence="1">
    <location>
        <begin position="375"/>
        <end position="462"/>
    </location>
</feature>
<evidence type="ECO:0000259" key="2">
    <source>
        <dbReference type="Pfam" id="PF20411"/>
    </source>
</evidence>
<feature type="compositionally biased region" description="Pro residues" evidence="1">
    <location>
        <begin position="495"/>
        <end position="517"/>
    </location>
</feature>